<gene>
    <name evidence="2" type="ORF">V5799_033345</name>
</gene>
<keyword evidence="3" id="KW-1185">Reference proteome</keyword>
<proteinExistence type="predicted"/>
<protein>
    <recommendedName>
        <fullName evidence="1">Myb/SANT-like DNA-binding domain-containing protein</fullName>
    </recommendedName>
</protein>
<dbReference type="Pfam" id="PF13837">
    <property type="entry name" value="Myb_DNA-bind_4"/>
    <property type="match status" value="1"/>
</dbReference>
<evidence type="ECO:0000259" key="1">
    <source>
        <dbReference type="Pfam" id="PF13837"/>
    </source>
</evidence>
<accession>A0AAQ4DNK6</accession>
<dbReference type="AlphaFoldDB" id="A0AAQ4DNK6"/>
<feature type="domain" description="Myb/SANT-like DNA-binding" evidence="1">
    <location>
        <begin position="103"/>
        <end position="161"/>
    </location>
</feature>
<dbReference type="Proteomes" id="UP001321473">
    <property type="component" value="Unassembled WGS sequence"/>
</dbReference>
<organism evidence="2 3">
    <name type="scientific">Amblyomma americanum</name>
    <name type="common">Lone star tick</name>
    <dbReference type="NCBI Taxonomy" id="6943"/>
    <lineage>
        <taxon>Eukaryota</taxon>
        <taxon>Metazoa</taxon>
        <taxon>Ecdysozoa</taxon>
        <taxon>Arthropoda</taxon>
        <taxon>Chelicerata</taxon>
        <taxon>Arachnida</taxon>
        <taxon>Acari</taxon>
        <taxon>Parasitiformes</taxon>
        <taxon>Ixodida</taxon>
        <taxon>Ixodoidea</taxon>
        <taxon>Ixodidae</taxon>
        <taxon>Amblyomminae</taxon>
        <taxon>Amblyomma</taxon>
    </lineage>
</organism>
<comment type="caution">
    <text evidence="2">The sequence shown here is derived from an EMBL/GenBank/DDBJ whole genome shotgun (WGS) entry which is preliminary data.</text>
</comment>
<dbReference type="EMBL" id="JARKHS020028742">
    <property type="protein sequence ID" value="KAK8764046.1"/>
    <property type="molecule type" value="Genomic_DNA"/>
</dbReference>
<evidence type="ECO:0000313" key="3">
    <source>
        <dbReference type="Proteomes" id="UP001321473"/>
    </source>
</evidence>
<evidence type="ECO:0000313" key="2">
    <source>
        <dbReference type="EMBL" id="KAK8764046.1"/>
    </source>
</evidence>
<reference evidence="2 3" key="1">
    <citation type="journal article" date="2023" name="Arcadia Sci">
        <title>De novo assembly of a long-read Amblyomma americanum tick genome.</title>
        <authorList>
            <person name="Chou S."/>
            <person name="Poskanzer K.E."/>
            <person name="Rollins M."/>
            <person name="Thuy-Boun P.S."/>
        </authorList>
    </citation>
    <scope>NUCLEOTIDE SEQUENCE [LARGE SCALE GENOMIC DNA]</scope>
    <source>
        <strain evidence="2">F_SG_1</strain>
        <tissue evidence="2">Salivary glands</tissue>
    </source>
</reference>
<dbReference type="InterPro" id="IPR044822">
    <property type="entry name" value="Myb_DNA-bind_4"/>
</dbReference>
<sequence length="169" mass="19451">MVIDHIVAALGHLITDCNNHDWLSTAVLQKFANAVEARGAALPNCWAFIDGTARPICRPKRDQKLYYSGHKRVHCTIYQSLMRPKESYVSWMGTIQGAIMIQSKLQNLAFKTRKAMWEDVATSLRDRFQGTGVTPLQAENKWKTLERAYNRVKYHNIRSGHQHRTCDHE</sequence>
<name>A0AAQ4DNK6_AMBAM</name>
<feature type="non-terminal residue" evidence="2">
    <location>
        <position position="169"/>
    </location>
</feature>